<comment type="caution">
    <text evidence="2">The sequence shown here is derived from an EMBL/GenBank/DDBJ whole genome shotgun (WGS) entry which is preliminary data.</text>
</comment>
<name>A0ABD1N283_9FABA</name>
<evidence type="ECO:0000313" key="3">
    <source>
        <dbReference type="Proteomes" id="UP001603857"/>
    </source>
</evidence>
<evidence type="ECO:0000313" key="2">
    <source>
        <dbReference type="EMBL" id="KAL2341748.1"/>
    </source>
</evidence>
<sequence length="49" mass="5402">MKGGKQVGVLFSQTLGDQTLHNKSPGNDPFLQTKPKHFWLPGKGQRVPT</sequence>
<dbReference type="Proteomes" id="UP001603857">
    <property type="component" value="Unassembled WGS sequence"/>
</dbReference>
<organism evidence="2 3">
    <name type="scientific">Flemingia macrophylla</name>
    <dbReference type="NCBI Taxonomy" id="520843"/>
    <lineage>
        <taxon>Eukaryota</taxon>
        <taxon>Viridiplantae</taxon>
        <taxon>Streptophyta</taxon>
        <taxon>Embryophyta</taxon>
        <taxon>Tracheophyta</taxon>
        <taxon>Spermatophyta</taxon>
        <taxon>Magnoliopsida</taxon>
        <taxon>eudicotyledons</taxon>
        <taxon>Gunneridae</taxon>
        <taxon>Pentapetalae</taxon>
        <taxon>rosids</taxon>
        <taxon>fabids</taxon>
        <taxon>Fabales</taxon>
        <taxon>Fabaceae</taxon>
        <taxon>Papilionoideae</taxon>
        <taxon>50 kb inversion clade</taxon>
        <taxon>NPAAA clade</taxon>
        <taxon>indigoferoid/millettioid clade</taxon>
        <taxon>Phaseoleae</taxon>
        <taxon>Flemingia</taxon>
    </lineage>
</organism>
<feature type="compositionally biased region" description="Polar residues" evidence="1">
    <location>
        <begin position="15"/>
        <end position="25"/>
    </location>
</feature>
<accession>A0ABD1N283</accession>
<proteinExistence type="predicted"/>
<gene>
    <name evidence="2" type="ORF">Fmac_009688</name>
</gene>
<reference evidence="2 3" key="1">
    <citation type="submission" date="2024-08" db="EMBL/GenBank/DDBJ databases">
        <title>Insights into the chromosomal genome structure of Flemingia macrophylla.</title>
        <authorList>
            <person name="Ding Y."/>
            <person name="Zhao Y."/>
            <person name="Bi W."/>
            <person name="Wu M."/>
            <person name="Zhao G."/>
            <person name="Gong Y."/>
            <person name="Li W."/>
            <person name="Zhang P."/>
        </authorList>
    </citation>
    <scope>NUCLEOTIDE SEQUENCE [LARGE SCALE GENOMIC DNA]</scope>
    <source>
        <strain evidence="2">DYQJB</strain>
        <tissue evidence="2">Leaf</tissue>
    </source>
</reference>
<evidence type="ECO:0000256" key="1">
    <source>
        <dbReference type="SAM" id="MobiDB-lite"/>
    </source>
</evidence>
<protein>
    <submittedName>
        <fullName evidence="2">Uncharacterized protein</fullName>
    </submittedName>
</protein>
<dbReference type="EMBL" id="JBGMDY010000003">
    <property type="protein sequence ID" value="KAL2341748.1"/>
    <property type="molecule type" value="Genomic_DNA"/>
</dbReference>
<feature type="region of interest" description="Disordered" evidence="1">
    <location>
        <begin position="15"/>
        <end position="49"/>
    </location>
</feature>
<dbReference type="AlphaFoldDB" id="A0ABD1N283"/>
<keyword evidence="3" id="KW-1185">Reference proteome</keyword>